<evidence type="ECO:0000313" key="2">
    <source>
        <dbReference type="EMBL" id="APH72090.1"/>
    </source>
</evidence>
<proteinExistence type="predicted"/>
<keyword evidence="3" id="KW-1185">Reference proteome</keyword>
<dbReference type="EMBL" id="CP018171">
    <property type="protein sequence ID" value="APH72090.1"/>
    <property type="molecule type" value="Genomic_DNA"/>
</dbReference>
<reference evidence="3" key="1">
    <citation type="submission" date="2016-11" db="EMBL/GenBank/DDBJ databases">
        <title>Mesorhizobium oceanicum sp. nov., isolated from deep seawater in South China Sea.</title>
        <authorList>
            <person name="Fu G.-Y."/>
        </authorList>
    </citation>
    <scope>NUCLEOTIDE SEQUENCE [LARGE SCALE GENOMIC DNA]</scope>
    <source>
        <strain evidence="3">B7</strain>
    </source>
</reference>
<keyword evidence="1" id="KW-1133">Transmembrane helix</keyword>
<dbReference type="STRING" id="1670800.BSQ44_12495"/>
<name>A0A1L3SRU8_9HYPH</name>
<dbReference type="AlphaFoldDB" id="A0A1L3SRU8"/>
<feature type="transmembrane region" description="Helical" evidence="1">
    <location>
        <begin position="6"/>
        <end position="25"/>
    </location>
</feature>
<keyword evidence="1" id="KW-0812">Transmembrane</keyword>
<keyword evidence="1" id="KW-0472">Membrane</keyword>
<gene>
    <name evidence="2" type="ORF">BSQ44_12495</name>
</gene>
<sequence length="63" mass="6706">MSAALIGALVGLVIAAADYVLLRLLATRVDLPETKRVLRITGLSQFVLLPLVGWFVGPLFAGE</sequence>
<dbReference type="Proteomes" id="UP000182840">
    <property type="component" value="Chromosome"/>
</dbReference>
<dbReference type="KEGG" id="meso:BSQ44_12495"/>
<protein>
    <submittedName>
        <fullName evidence="2">NADH dehydrogenase</fullName>
    </submittedName>
</protein>
<accession>A0A1L3SRU8</accession>
<dbReference type="RefSeq" id="WP_072604594.1">
    <property type="nucleotide sequence ID" value="NZ_CP018171.1"/>
</dbReference>
<feature type="transmembrane region" description="Helical" evidence="1">
    <location>
        <begin position="37"/>
        <end position="57"/>
    </location>
</feature>
<dbReference type="OrthoDB" id="8452378at2"/>
<evidence type="ECO:0000256" key="1">
    <source>
        <dbReference type="SAM" id="Phobius"/>
    </source>
</evidence>
<organism evidence="2 3">
    <name type="scientific">Aquibium oceanicum</name>
    <dbReference type="NCBI Taxonomy" id="1670800"/>
    <lineage>
        <taxon>Bacteria</taxon>
        <taxon>Pseudomonadati</taxon>
        <taxon>Pseudomonadota</taxon>
        <taxon>Alphaproteobacteria</taxon>
        <taxon>Hyphomicrobiales</taxon>
        <taxon>Phyllobacteriaceae</taxon>
        <taxon>Aquibium</taxon>
    </lineage>
</organism>
<evidence type="ECO:0000313" key="3">
    <source>
        <dbReference type="Proteomes" id="UP000182840"/>
    </source>
</evidence>